<name>A0A0E3JS93_CLOSL</name>
<dbReference type="EMBL" id="CP009933">
    <property type="protein sequence ID" value="AKA72148.1"/>
    <property type="molecule type" value="Genomic_DNA"/>
</dbReference>
<protein>
    <recommendedName>
        <fullName evidence="3">LVIVD repeat protein</fullName>
    </recommendedName>
</protein>
<dbReference type="RefSeq" id="WP_029162282.1">
    <property type="nucleotide sequence ID" value="NZ_CP009933.1"/>
</dbReference>
<evidence type="ECO:0000313" key="2">
    <source>
        <dbReference type="Proteomes" id="UP000033115"/>
    </source>
</evidence>
<dbReference type="Proteomes" id="UP000033115">
    <property type="component" value="Chromosome"/>
</dbReference>
<dbReference type="Pfam" id="PF08309">
    <property type="entry name" value="LVIVD"/>
    <property type="match status" value="3"/>
</dbReference>
<sequence>MSTRTEMLCKNIEFIGYDDMNGKPGFQMAMQKSGDKYYIYTASFRHNGWNIIDVTDPTHPRNVKWIEGPWLSEDLHDGQGTPKIQIADGIMVTAHGGTMKELHGTEIGLPFWGGIMIWDVKTDPENPILLSKFECKGGAGVHRFFYNGGRYVYVTGNAEGFNGFILRIVDIQDPKNPVEVGRWWADEQFMNNKISSGSARYGSAEALSAPFLHACVVKDDIVYMAYANKGFIMLDVKDKTNPKMLNCLPLNPPFGGGSAGSPIHSVLPLGDRPYVVVTTEGERSRYFSNEITEGLFKKIVTQPMNMLSIVEVTDVSNPSLISIFPYPEVPEGYTHGTNFNVVDGVRIPFGPHNIFDAFGQGVYEKRDDRVYCCHFNAGLRIYDVSDPYVPKEIAYFLPPDPKKDLFNNAEGNLVPGARVAITEDVLVDDRGYIYIDTYMDGLYILRCTV</sequence>
<keyword evidence="2" id="KW-1185">Reference proteome</keyword>
<organism evidence="1 2">
    <name type="scientific">Clostridium scatologenes</name>
    <dbReference type="NCBI Taxonomy" id="1548"/>
    <lineage>
        <taxon>Bacteria</taxon>
        <taxon>Bacillati</taxon>
        <taxon>Bacillota</taxon>
        <taxon>Clostridia</taxon>
        <taxon>Eubacteriales</taxon>
        <taxon>Clostridiaceae</taxon>
        <taxon>Clostridium</taxon>
    </lineage>
</organism>
<dbReference type="AlphaFoldDB" id="A0A0E3JS93"/>
<evidence type="ECO:0008006" key="3">
    <source>
        <dbReference type="Google" id="ProtNLM"/>
    </source>
</evidence>
<accession>A0A0E3JS93</accession>
<dbReference type="HOGENOM" id="CLU_047803_1_0_9"/>
<evidence type="ECO:0000313" key="1">
    <source>
        <dbReference type="EMBL" id="AKA72148.1"/>
    </source>
</evidence>
<gene>
    <name evidence="1" type="ORF">CSCA_5023</name>
</gene>
<proteinExistence type="predicted"/>
<dbReference type="SUPFAM" id="SSF101908">
    <property type="entry name" value="Putative isomerase YbhE"/>
    <property type="match status" value="1"/>
</dbReference>
<dbReference type="KEGG" id="csq:CSCA_5023"/>
<reference evidence="1 2" key="1">
    <citation type="journal article" date="2015" name="J. Biotechnol.">
        <title>Complete genome sequence of a malodorant-producing acetogen, Clostridium scatologenes ATCC 25775(T).</title>
        <authorList>
            <person name="Zhu Z."/>
            <person name="Guo T."/>
            <person name="Zheng H."/>
            <person name="Song T."/>
            <person name="Ouyang P."/>
            <person name="Xie J."/>
        </authorList>
    </citation>
    <scope>NUCLEOTIDE SEQUENCE [LARGE SCALE GENOMIC DNA]</scope>
    <source>
        <strain evidence="1 2">ATCC 25775</strain>
    </source>
</reference>
<dbReference type="InterPro" id="IPR013211">
    <property type="entry name" value="LVIVD"/>
</dbReference>
<dbReference type="STRING" id="1548.CSCA_5023"/>